<feature type="domain" description="PAS" evidence="7">
    <location>
        <begin position="355"/>
        <end position="429"/>
    </location>
</feature>
<dbReference type="EMBL" id="JAAIYP010000035">
    <property type="protein sequence ID" value="NFV80142.1"/>
    <property type="molecule type" value="Genomic_DNA"/>
</dbReference>
<dbReference type="SUPFAM" id="SSF55785">
    <property type="entry name" value="PYP-like sensor domain (PAS domain)"/>
    <property type="match status" value="1"/>
</dbReference>
<dbReference type="SMART" id="SM00387">
    <property type="entry name" value="HATPase_c"/>
    <property type="match status" value="1"/>
</dbReference>
<dbReference type="Pfam" id="PF02518">
    <property type="entry name" value="HATPase_c"/>
    <property type="match status" value="1"/>
</dbReference>
<dbReference type="Pfam" id="PF00512">
    <property type="entry name" value="HisKA"/>
    <property type="match status" value="1"/>
</dbReference>
<dbReference type="CDD" id="cd12915">
    <property type="entry name" value="PDC2_DGC_like"/>
    <property type="match status" value="1"/>
</dbReference>
<dbReference type="FunFam" id="3.30.565.10:FF:000006">
    <property type="entry name" value="Sensor histidine kinase WalK"/>
    <property type="match status" value="1"/>
</dbReference>
<organism evidence="8 9">
    <name type="scientific">Magnetospirillum aberrantis SpK</name>
    <dbReference type="NCBI Taxonomy" id="908842"/>
    <lineage>
        <taxon>Bacteria</taxon>
        <taxon>Pseudomonadati</taxon>
        <taxon>Pseudomonadota</taxon>
        <taxon>Alphaproteobacteria</taxon>
        <taxon>Rhodospirillales</taxon>
        <taxon>Rhodospirillaceae</taxon>
        <taxon>Magnetospirillum</taxon>
    </lineage>
</organism>
<dbReference type="EC" id="2.7.13.3" evidence="2"/>
<dbReference type="GO" id="GO:0000155">
    <property type="term" value="F:phosphorelay sensor kinase activity"/>
    <property type="evidence" value="ECO:0007669"/>
    <property type="project" value="InterPro"/>
</dbReference>
<protein>
    <recommendedName>
        <fullName evidence="2">histidine kinase</fullName>
        <ecNumber evidence="2">2.7.13.3</ecNumber>
    </recommendedName>
</protein>
<dbReference type="SUPFAM" id="SSF47384">
    <property type="entry name" value="Homodimeric domain of signal transducing histidine kinase"/>
    <property type="match status" value="1"/>
</dbReference>
<dbReference type="PRINTS" id="PR00344">
    <property type="entry name" value="BCTRLSENSOR"/>
</dbReference>
<dbReference type="InterPro" id="IPR000014">
    <property type="entry name" value="PAS"/>
</dbReference>
<dbReference type="RefSeq" id="WP_163677811.1">
    <property type="nucleotide sequence ID" value="NZ_JAAIYP010000035.1"/>
</dbReference>
<comment type="caution">
    <text evidence="8">The sequence shown here is derived from an EMBL/GenBank/DDBJ whole genome shotgun (WGS) entry which is preliminary data.</text>
</comment>
<gene>
    <name evidence="8" type="ORF">G4223_08470</name>
</gene>
<comment type="catalytic activity">
    <reaction evidence="1">
        <text>ATP + protein L-histidine = ADP + protein N-phospho-L-histidine.</text>
        <dbReference type="EC" id="2.7.13.3"/>
    </reaction>
</comment>
<keyword evidence="4" id="KW-0808">Transferase</keyword>
<evidence type="ECO:0000256" key="2">
    <source>
        <dbReference type="ARBA" id="ARBA00012438"/>
    </source>
</evidence>
<keyword evidence="5" id="KW-0418">Kinase</keyword>
<evidence type="ECO:0000259" key="7">
    <source>
        <dbReference type="PROSITE" id="PS50112"/>
    </source>
</evidence>
<dbReference type="InterPro" id="IPR003594">
    <property type="entry name" value="HATPase_dom"/>
</dbReference>
<dbReference type="InterPro" id="IPR005467">
    <property type="entry name" value="His_kinase_dom"/>
</dbReference>
<reference evidence="8 9" key="1">
    <citation type="submission" date="2020-02" db="EMBL/GenBank/DDBJ databases">
        <authorList>
            <person name="Dziuba M."/>
            <person name="Kuznetsov B."/>
            <person name="Mardanov A."/>
            <person name="Ravin N."/>
            <person name="Grouzdev D."/>
        </authorList>
    </citation>
    <scope>NUCLEOTIDE SEQUENCE [LARGE SCALE GENOMIC DNA]</scope>
    <source>
        <strain evidence="8 9">SpK</strain>
    </source>
</reference>
<dbReference type="Pfam" id="PF13188">
    <property type="entry name" value="PAS_8"/>
    <property type="match status" value="1"/>
</dbReference>
<dbReference type="InterPro" id="IPR036097">
    <property type="entry name" value="HisK_dim/P_sf"/>
</dbReference>
<dbReference type="PANTHER" id="PTHR43304">
    <property type="entry name" value="PHYTOCHROME-LIKE PROTEIN CPH1"/>
    <property type="match status" value="1"/>
</dbReference>
<dbReference type="Gene3D" id="3.30.450.20">
    <property type="entry name" value="PAS domain"/>
    <property type="match status" value="3"/>
</dbReference>
<dbReference type="InterPro" id="IPR035965">
    <property type="entry name" value="PAS-like_dom_sf"/>
</dbReference>
<dbReference type="InterPro" id="IPR036890">
    <property type="entry name" value="HATPase_C_sf"/>
</dbReference>
<keyword evidence="9" id="KW-1185">Reference proteome</keyword>
<dbReference type="PROSITE" id="PS50109">
    <property type="entry name" value="HIS_KIN"/>
    <property type="match status" value="1"/>
</dbReference>
<evidence type="ECO:0000259" key="6">
    <source>
        <dbReference type="PROSITE" id="PS50109"/>
    </source>
</evidence>
<evidence type="ECO:0000313" key="9">
    <source>
        <dbReference type="Proteomes" id="UP000480684"/>
    </source>
</evidence>
<dbReference type="Gene3D" id="1.10.287.130">
    <property type="match status" value="1"/>
</dbReference>
<dbReference type="SUPFAM" id="SSF55874">
    <property type="entry name" value="ATPase domain of HSP90 chaperone/DNA topoisomerase II/histidine kinase"/>
    <property type="match status" value="1"/>
</dbReference>
<dbReference type="InterPro" id="IPR003661">
    <property type="entry name" value="HisK_dim/P_dom"/>
</dbReference>
<accession>A0A7C9QTJ2</accession>
<dbReference type="CDD" id="cd00082">
    <property type="entry name" value="HisKA"/>
    <property type="match status" value="1"/>
</dbReference>
<name>A0A7C9QTJ2_9PROT</name>
<evidence type="ECO:0000256" key="5">
    <source>
        <dbReference type="ARBA" id="ARBA00022777"/>
    </source>
</evidence>
<evidence type="ECO:0000313" key="8">
    <source>
        <dbReference type="EMBL" id="NFV80142.1"/>
    </source>
</evidence>
<dbReference type="SMART" id="SM00091">
    <property type="entry name" value="PAS"/>
    <property type="match status" value="1"/>
</dbReference>
<evidence type="ECO:0000256" key="3">
    <source>
        <dbReference type="ARBA" id="ARBA00022553"/>
    </source>
</evidence>
<dbReference type="Gene3D" id="3.30.565.10">
    <property type="entry name" value="Histidine kinase-like ATPase, C-terminal domain"/>
    <property type="match status" value="1"/>
</dbReference>
<dbReference type="PROSITE" id="PS51257">
    <property type="entry name" value="PROKAR_LIPOPROTEIN"/>
    <property type="match status" value="1"/>
</dbReference>
<dbReference type="NCBIfam" id="TIGR00229">
    <property type="entry name" value="sensory_box"/>
    <property type="match status" value="1"/>
</dbReference>
<dbReference type="Proteomes" id="UP000480684">
    <property type="component" value="Unassembled WGS sequence"/>
</dbReference>
<dbReference type="AlphaFoldDB" id="A0A7C9QTJ2"/>
<dbReference type="PROSITE" id="PS50112">
    <property type="entry name" value="PAS"/>
    <property type="match status" value="1"/>
</dbReference>
<proteinExistence type="predicted"/>
<evidence type="ECO:0000256" key="1">
    <source>
        <dbReference type="ARBA" id="ARBA00000085"/>
    </source>
</evidence>
<keyword evidence="3" id="KW-0597">Phosphoprotein</keyword>
<feature type="domain" description="Histidine kinase" evidence="6">
    <location>
        <begin position="488"/>
        <end position="703"/>
    </location>
</feature>
<dbReference type="SMART" id="SM00388">
    <property type="entry name" value="HisKA"/>
    <property type="match status" value="1"/>
</dbReference>
<dbReference type="InterPro" id="IPR004358">
    <property type="entry name" value="Sig_transdc_His_kin-like_C"/>
</dbReference>
<evidence type="ECO:0000256" key="4">
    <source>
        <dbReference type="ARBA" id="ARBA00022679"/>
    </source>
</evidence>
<sequence>MMVVQRAEFRIWAAAVLLALACSTASIWQLHASREAHLHAAEQLALSLSNAAAQRIAVSLRSMDMLLTEVTEKVKDPATLPSDLSTTLRTKLDVFPELDSIGLVDEQGWLRQIIYRDGPKRMVPVHIADTPHIRAMQETWREGRLFLSPPVPELFTLTPVILLTRPLVDSQGIFHGSAGLAVKTDFIDAALASVVPKAGDAAGAFSPDGVLFSRFPVDKRFTGRSIRDSGLFRAYTASSGTAGTERRAVSFSDGIERIVAFTPVPGYDVVAAVGIARAKVLDRWQRELWVHGGIQSLFAGIIFALAFRLSRSERRRRKVSSQLLANERAHVELLERAVKERTAELNTSLAALAENEERFRRIVDISPFPLVLTRRADNGVVYINERASETFGVPQNQAADKVAPNFWVHAADRAHMIDTLTAQGLIRNQEALLKRGNGEAFTALLSAATVTLGGEALVLTAVLDITERKRLEEDFARSNRDLEQFSYAVSHDLQEPLRMVSSYLALLERRYRDQLDSDAHEFIGFAVDGAQRMSRMISDLLEYSRVHRRGNPLGSVDLNDALSDALANLSTAIAESGAHVEHQPLPTVQGDASQLMRVFQNLVGNAIKYRRPNTSPTVTITAAQDDGQWVVSVADDGIGIDPAATGRLFQVFQRLNPRDAYEGSGVGLAVCRRILERHGGRIWVDSAGEGQGCTFRFSIPAIPPTTENEEGAAVATP</sequence>
<dbReference type="PANTHER" id="PTHR43304:SF1">
    <property type="entry name" value="PAC DOMAIN-CONTAINING PROTEIN"/>
    <property type="match status" value="1"/>
</dbReference>
<dbReference type="CDD" id="cd12914">
    <property type="entry name" value="PDC1_DGC_like"/>
    <property type="match status" value="1"/>
</dbReference>
<dbReference type="InterPro" id="IPR052162">
    <property type="entry name" value="Sensor_kinase/Photoreceptor"/>
</dbReference>